<sequence length="100" mass="10875">MPALRATCATPSSGKSLQTRPVFHRKREPIEAHLTIVFAALAVARHLQDQTGVSIKRLVQTLRPLQSVTITIAGQPIQAQPRLTAEAEAILAKIPRRAGH</sequence>
<accession>A0A1Q2CGV2</accession>
<proteinExistence type="predicted"/>
<gene>
    <name evidence="1" type="ORF">RPIT_11530</name>
</gene>
<evidence type="ECO:0000313" key="2">
    <source>
        <dbReference type="Proteomes" id="UP000188324"/>
    </source>
</evidence>
<protein>
    <submittedName>
        <fullName evidence="1">Uncharacterized protein</fullName>
    </submittedName>
</protein>
<evidence type="ECO:0000313" key="1">
    <source>
        <dbReference type="EMBL" id="AQP45349.1"/>
    </source>
</evidence>
<reference evidence="1 2" key="1">
    <citation type="journal article" date="2016" name="Int. J. Syst. Evol. Microbiol.">
        <title>Tessaracoccus flavus sp. nov., isolated from the drainage system of a lindane-producing factory.</title>
        <authorList>
            <person name="Kumari R."/>
            <person name="Singh P."/>
            <person name="Schumann P."/>
            <person name="Lal R."/>
        </authorList>
    </citation>
    <scope>NUCLEOTIDE SEQUENCE [LARGE SCALE GENOMIC DNA]</scope>
    <source>
        <strain evidence="1 2">RP1T</strain>
    </source>
</reference>
<dbReference type="KEGG" id="tfl:RPIT_11530"/>
<keyword evidence="2" id="KW-1185">Reference proteome</keyword>
<dbReference type="EMBL" id="CP019605">
    <property type="protein sequence ID" value="AQP45349.1"/>
    <property type="molecule type" value="Genomic_DNA"/>
</dbReference>
<name>A0A1Q2CGV2_9ACTN</name>
<dbReference type="Proteomes" id="UP000188324">
    <property type="component" value="Chromosome"/>
</dbReference>
<organism evidence="1 2">
    <name type="scientific">Tessaracoccus flavus</name>
    <dbReference type="NCBI Taxonomy" id="1610493"/>
    <lineage>
        <taxon>Bacteria</taxon>
        <taxon>Bacillati</taxon>
        <taxon>Actinomycetota</taxon>
        <taxon>Actinomycetes</taxon>
        <taxon>Propionibacteriales</taxon>
        <taxon>Propionibacteriaceae</taxon>
        <taxon>Tessaracoccus</taxon>
    </lineage>
</organism>
<dbReference type="AlphaFoldDB" id="A0A1Q2CGV2"/>